<dbReference type="PANTHER" id="PTHR42756">
    <property type="entry name" value="TRANSCRIPTIONAL REGULATOR, MARR"/>
    <property type="match status" value="1"/>
</dbReference>
<dbReference type="SMART" id="SM00347">
    <property type="entry name" value="HTH_MARR"/>
    <property type="match status" value="1"/>
</dbReference>
<dbReference type="Pfam" id="PF12802">
    <property type="entry name" value="MarR_2"/>
    <property type="match status" value="1"/>
</dbReference>
<reference evidence="4 5" key="1">
    <citation type="submission" date="2017-04" db="EMBL/GenBank/DDBJ databases">
        <authorList>
            <person name="Afonso C.L."/>
            <person name="Miller P.J."/>
            <person name="Scott M.A."/>
            <person name="Spackman E."/>
            <person name="Goraichik I."/>
            <person name="Dimitrov K.M."/>
            <person name="Suarez D.L."/>
            <person name="Swayne D.E."/>
        </authorList>
    </citation>
    <scope>NUCLEOTIDE SEQUENCE [LARGE SCALE GENOMIC DNA]</scope>
    <source>
        <strain evidence="4 5">11</strain>
    </source>
</reference>
<dbReference type="PROSITE" id="PS50995">
    <property type="entry name" value="HTH_MARR_2"/>
    <property type="match status" value="1"/>
</dbReference>
<dbReference type="AlphaFoldDB" id="A0A1X7LJ07"/>
<gene>
    <name evidence="4" type="ORF">SAMN06295960_3583</name>
</gene>
<dbReference type="Proteomes" id="UP000193834">
    <property type="component" value="Unassembled WGS sequence"/>
</dbReference>
<dbReference type="InterPro" id="IPR036388">
    <property type="entry name" value="WH-like_DNA-bd_sf"/>
</dbReference>
<dbReference type="RefSeq" id="WP_169028814.1">
    <property type="nucleotide sequence ID" value="NZ_FXAZ01000005.1"/>
</dbReference>
<evidence type="ECO:0000256" key="2">
    <source>
        <dbReference type="ARBA" id="ARBA00023125"/>
    </source>
</evidence>
<dbReference type="PROSITE" id="PS01117">
    <property type="entry name" value="HTH_MARR_1"/>
    <property type="match status" value="1"/>
</dbReference>
<dbReference type="InterPro" id="IPR036390">
    <property type="entry name" value="WH_DNA-bd_sf"/>
</dbReference>
<sequence>MPRKDFAINPRAYISFSDQIKQFYQDEMSKLAAVELKPSQARMLHFLADFEGLHQREACEIFGVGASTMSEMLTGMEKEGYIWREVNPQNKRMIFIRLTDKGREAAERIRALFDDYCLSFMEHFTADEIREFERLLLKFSRS</sequence>
<dbReference type="PRINTS" id="PR00598">
    <property type="entry name" value="HTHMARR"/>
</dbReference>
<protein>
    <submittedName>
        <fullName evidence="4">DNA-binding transcriptional regulator, MarR family</fullName>
    </submittedName>
</protein>
<dbReference type="Gene3D" id="1.10.10.10">
    <property type="entry name" value="Winged helix-like DNA-binding domain superfamily/Winged helix DNA-binding domain"/>
    <property type="match status" value="1"/>
</dbReference>
<dbReference type="EMBL" id="FXAZ01000005">
    <property type="protein sequence ID" value="SMG53841.1"/>
    <property type="molecule type" value="Genomic_DNA"/>
</dbReference>
<organism evidence="4 5">
    <name type="scientific">Paenibacillus aquistagni</name>
    <dbReference type="NCBI Taxonomy" id="1852522"/>
    <lineage>
        <taxon>Bacteria</taxon>
        <taxon>Bacillati</taxon>
        <taxon>Bacillota</taxon>
        <taxon>Bacilli</taxon>
        <taxon>Bacillales</taxon>
        <taxon>Paenibacillaceae</taxon>
        <taxon>Paenibacillus</taxon>
    </lineage>
</organism>
<dbReference type="InterPro" id="IPR023187">
    <property type="entry name" value="Tscrpt_reg_MarR-type_CS"/>
</dbReference>
<evidence type="ECO:0000313" key="4">
    <source>
        <dbReference type="EMBL" id="SMG53841.1"/>
    </source>
</evidence>
<proteinExistence type="predicted"/>
<dbReference type="PANTHER" id="PTHR42756:SF1">
    <property type="entry name" value="TRANSCRIPTIONAL REPRESSOR OF EMRAB OPERON"/>
    <property type="match status" value="1"/>
</dbReference>
<keyword evidence="1" id="KW-0805">Transcription regulation</keyword>
<dbReference type="STRING" id="1852522.SAMN06295960_3583"/>
<dbReference type="GO" id="GO:0003677">
    <property type="term" value="F:DNA binding"/>
    <property type="evidence" value="ECO:0007669"/>
    <property type="project" value="UniProtKB-KW"/>
</dbReference>
<dbReference type="InterPro" id="IPR000835">
    <property type="entry name" value="HTH_MarR-typ"/>
</dbReference>
<keyword evidence="5" id="KW-1185">Reference proteome</keyword>
<dbReference type="GO" id="GO:0003700">
    <property type="term" value="F:DNA-binding transcription factor activity"/>
    <property type="evidence" value="ECO:0007669"/>
    <property type="project" value="InterPro"/>
</dbReference>
<keyword evidence="3" id="KW-0804">Transcription</keyword>
<name>A0A1X7LJ07_9BACL</name>
<evidence type="ECO:0000256" key="3">
    <source>
        <dbReference type="ARBA" id="ARBA00023163"/>
    </source>
</evidence>
<keyword evidence="2 4" id="KW-0238">DNA-binding</keyword>
<accession>A0A1X7LJ07</accession>
<evidence type="ECO:0000313" key="5">
    <source>
        <dbReference type="Proteomes" id="UP000193834"/>
    </source>
</evidence>
<dbReference type="SUPFAM" id="SSF46785">
    <property type="entry name" value="Winged helix' DNA-binding domain"/>
    <property type="match status" value="1"/>
</dbReference>
<evidence type="ECO:0000256" key="1">
    <source>
        <dbReference type="ARBA" id="ARBA00023015"/>
    </source>
</evidence>